<organism evidence="3 6">
    <name type="scientific">Micromonospora terminaliae</name>
    <dbReference type="NCBI Taxonomy" id="1914461"/>
    <lineage>
        <taxon>Bacteria</taxon>
        <taxon>Bacillati</taxon>
        <taxon>Actinomycetota</taxon>
        <taxon>Actinomycetes</taxon>
        <taxon>Micromonosporales</taxon>
        <taxon>Micromonosporaceae</taxon>
        <taxon>Micromonospora</taxon>
    </lineage>
</organism>
<dbReference type="InterPro" id="IPR002125">
    <property type="entry name" value="CMP_dCMP_dom"/>
</dbReference>
<protein>
    <submittedName>
        <fullName evidence="3">Nucleoside deaminase</fullName>
    </submittedName>
</protein>
<dbReference type="Proteomes" id="UP000402241">
    <property type="component" value="Chromosome"/>
</dbReference>
<dbReference type="PANTHER" id="PTHR11079">
    <property type="entry name" value="CYTOSINE DEAMINASE FAMILY MEMBER"/>
    <property type="match status" value="1"/>
</dbReference>
<evidence type="ECO:0000313" key="4">
    <source>
        <dbReference type="EMBL" id="QGL48199.1"/>
    </source>
</evidence>
<dbReference type="Proteomes" id="UP000477779">
    <property type="component" value="Unassembled WGS sequence"/>
</dbReference>
<evidence type="ECO:0000256" key="1">
    <source>
        <dbReference type="SAM" id="MobiDB-lite"/>
    </source>
</evidence>
<dbReference type="PANTHER" id="PTHR11079:SF179">
    <property type="entry name" value="TRNA(ADENINE(34)) DEAMINASE, CHLOROPLASTIC"/>
    <property type="match status" value="1"/>
</dbReference>
<evidence type="ECO:0000259" key="2">
    <source>
        <dbReference type="PROSITE" id="PS51747"/>
    </source>
</evidence>
<feature type="domain" description="CMP/dCMP-type deaminase" evidence="2">
    <location>
        <begin position="35"/>
        <end position="145"/>
    </location>
</feature>
<accession>A0AAJ2ZC53</accession>
<reference evidence="4 5" key="1">
    <citation type="submission" date="2019-10" db="EMBL/GenBank/DDBJ databases">
        <title>Genome Sequence of Micromonospora terminaliae DSM 101760.</title>
        <authorList>
            <person name="Guo L."/>
        </authorList>
    </citation>
    <scope>NUCLEOTIDE SEQUENCE [LARGE SCALE GENOMIC DNA]</scope>
    <source>
        <strain evidence="4 5">DSM 101760</strain>
    </source>
</reference>
<proteinExistence type="predicted"/>
<reference evidence="3 6" key="2">
    <citation type="submission" date="2020-02" db="EMBL/GenBank/DDBJ databases">
        <title>WGS of Micromonospora spp. isolated from hot spring.</title>
        <authorList>
            <person name="Thawai C."/>
        </authorList>
    </citation>
    <scope>NUCLEOTIDE SEQUENCE [LARGE SCALE GENOMIC DNA]</scope>
    <source>
        <strain evidence="3 6">TMS7</strain>
    </source>
</reference>
<dbReference type="GO" id="GO:0003824">
    <property type="term" value="F:catalytic activity"/>
    <property type="evidence" value="ECO:0007669"/>
    <property type="project" value="InterPro"/>
</dbReference>
<evidence type="ECO:0000313" key="3">
    <source>
        <dbReference type="EMBL" id="NES27028.1"/>
    </source>
</evidence>
<dbReference type="Gene3D" id="3.40.140.10">
    <property type="entry name" value="Cytidine Deaminase, domain 2"/>
    <property type="match status" value="1"/>
</dbReference>
<feature type="region of interest" description="Disordered" evidence="1">
    <location>
        <begin position="1"/>
        <end position="33"/>
    </location>
</feature>
<name>A0AAJ2ZC53_9ACTN</name>
<dbReference type="CDD" id="cd01285">
    <property type="entry name" value="nucleoside_deaminase"/>
    <property type="match status" value="1"/>
</dbReference>
<dbReference type="SUPFAM" id="SSF53927">
    <property type="entry name" value="Cytidine deaminase-like"/>
    <property type="match status" value="1"/>
</dbReference>
<evidence type="ECO:0000313" key="6">
    <source>
        <dbReference type="Proteomes" id="UP000477779"/>
    </source>
</evidence>
<evidence type="ECO:0000313" key="5">
    <source>
        <dbReference type="Proteomes" id="UP000402241"/>
    </source>
</evidence>
<dbReference type="EMBL" id="CP045309">
    <property type="protein sequence ID" value="QGL48199.1"/>
    <property type="molecule type" value="Genomic_DNA"/>
</dbReference>
<sequence>MVPSAPAPTGPARHRGAKPATIAHPNGEPAVTTDPQDIIHLRRCVALATEALAAGDDPFGSLLVGPDGDVLAEARNREMSSADPTAHPELALAQWAAGHLPPAVRAAATVYTSGEHCPMCAAAHAWVGLGRIVYAASSSQLAAWRAGWGLPAGPVAVLPVTAVAPALAVAGPVAPLDEEMRLLHERAANRRAAG</sequence>
<dbReference type="Pfam" id="PF00383">
    <property type="entry name" value="dCMP_cyt_deam_1"/>
    <property type="match status" value="1"/>
</dbReference>
<dbReference type="EMBL" id="JAAHBZ010000002">
    <property type="protein sequence ID" value="NES27028.1"/>
    <property type="molecule type" value="Genomic_DNA"/>
</dbReference>
<dbReference type="InterPro" id="IPR016193">
    <property type="entry name" value="Cytidine_deaminase-like"/>
</dbReference>
<dbReference type="AlphaFoldDB" id="A0AAJ2ZC53"/>
<dbReference type="PROSITE" id="PS51747">
    <property type="entry name" value="CYT_DCMP_DEAMINASES_2"/>
    <property type="match status" value="1"/>
</dbReference>
<gene>
    <name evidence="3" type="ORF">G3561_05590</name>
    <name evidence="4" type="ORF">GCE86_14880</name>
</gene>
<keyword evidence="5" id="KW-1185">Reference proteome</keyword>